<name>A0A392V5S7_9FABA</name>
<proteinExistence type="predicted"/>
<dbReference type="AlphaFoldDB" id="A0A392V5S7"/>
<evidence type="ECO:0000313" key="1">
    <source>
        <dbReference type="EMBL" id="MCI82802.1"/>
    </source>
</evidence>
<dbReference type="EMBL" id="LXQA011052058">
    <property type="protein sequence ID" value="MCI82802.1"/>
    <property type="molecule type" value="Genomic_DNA"/>
</dbReference>
<sequence>QFSWPELHNLELLAEQGFWSLSELVASAR</sequence>
<reference evidence="1 2" key="1">
    <citation type="journal article" date="2018" name="Front. Plant Sci.">
        <title>Red Clover (Trifolium pratense) and Zigzag Clover (T. medium) - A Picture of Genomic Similarities and Differences.</title>
        <authorList>
            <person name="Dluhosova J."/>
            <person name="Istvanek J."/>
            <person name="Nedelnik J."/>
            <person name="Repkova J."/>
        </authorList>
    </citation>
    <scope>NUCLEOTIDE SEQUENCE [LARGE SCALE GENOMIC DNA]</scope>
    <source>
        <strain evidence="2">cv. 10/8</strain>
        <tissue evidence="1">Leaf</tissue>
    </source>
</reference>
<feature type="non-terminal residue" evidence="1">
    <location>
        <position position="1"/>
    </location>
</feature>
<keyword evidence="2" id="KW-1185">Reference proteome</keyword>
<accession>A0A392V5S7</accession>
<evidence type="ECO:0000313" key="2">
    <source>
        <dbReference type="Proteomes" id="UP000265520"/>
    </source>
</evidence>
<dbReference type="Proteomes" id="UP000265520">
    <property type="component" value="Unassembled WGS sequence"/>
</dbReference>
<organism evidence="1 2">
    <name type="scientific">Trifolium medium</name>
    <dbReference type="NCBI Taxonomy" id="97028"/>
    <lineage>
        <taxon>Eukaryota</taxon>
        <taxon>Viridiplantae</taxon>
        <taxon>Streptophyta</taxon>
        <taxon>Embryophyta</taxon>
        <taxon>Tracheophyta</taxon>
        <taxon>Spermatophyta</taxon>
        <taxon>Magnoliopsida</taxon>
        <taxon>eudicotyledons</taxon>
        <taxon>Gunneridae</taxon>
        <taxon>Pentapetalae</taxon>
        <taxon>rosids</taxon>
        <taxon>fabids</taxon>
        <taxon>Fabales</taxon>
        <taxon>Fabaceae</taxon>
        <taxon>Papilionoideae</taxon>
        <taxon>50 kb inversion clade</taxon>
        <taxon>NPAAA clade</taxon>
        <taxon>Hologalegina</taxon>
        <taxon>IRL clade</taxon>
        <taxon>Trifolieae</taxon>
        <taxon>Trifolium</taxon>
    </lineage>
</organism>
<protein>
    <submittedName>
        <fullName evidence="1">Uncharacterized protein</fullName>
    </submittedName>
</protein>
<comment type="caution">
    <text evidence="1">The sequence shown here is derived from an EMBL/GenBank/DDBJ whole genome shotgun (WGS) entry which is preliminary data.</text>
</comment>